<keyword evidence="8 12" id="KW-0456">Lyase</keyword>
<dbReference type="NCBIfam" id="NF003038">
    <property type="entry name" value="PRK03934.1"/>
    <property type="match status" value="1"/>
</dbReference>
<accession>A0A1W1D4R7</accession>
<evidence type="ECO:0000256" key="11">
    <source>
        <dbReference type="ARBA" id="ARBA00024326"/>
    </source>
</evidence>
<evidence type="ECO:0000256" key="9">
    <source>
        <dbReference type="ARBA" id="ARBA00023264"/>
    </source>
</evidence>
<dbReference type="InterPro" id="IPR033177">
    <property type="entry name" value="PSD-B"/>
</dbReference>
<dbReference type="Pfam" id="PF02666">
    <property type="entry name" value="PS_Dcarbxylase"/>
    <property type="match status" value="1"/>
</dbReference>
<dbReference type="NCBIfam" id="TIGR00163">
    <property type="entry name" value="PS_decarb"/>
    <property type="match status" value="1"/>
</dbReference>
<dbReference type="EMBL" id="FPHP01000032">
    <property type="protein sequence ID" value="SFV75406.1"/>
    <property type="molecule type" value="Genomic_DNA"/>
</dbReference>
<gene>
    <name evidence="12" type="ORF">MNB_SM-3-777</name>
</gene>
<dbReference type="PANTHER" id="PTHR10067">
    <property type="entry name" value="PHOSPHATIDYLSERINE DECARBOXYLASE"/>
    <property type="match status" value="1"/>
</dbReference>
<name>A0A1W1D4R7_9ZZZZ</name>
<evidence type="ECO:0000256" key="3">
    <source>
        <dbReference type="ARBA" id="ARBA00012243"/>
    </source>
</evidence>
<sequence>MVEKKHITSAISQVFGKFANKEFPTPIQNVINKSYVSLMGLNMDEFKDPTTYKTLNELFTRKLVKDRIFSKEAKDFISPCDSYITECGHLQKNYALQIKGMQYNVDEFLGDMFLKEEKENVIDGTFINFYLSPKDYHRYHIPTDIKVLQAVHIPGKFYPVNIPSLKKRINLFIENERVVIHCETPSKKRFFMVLVSALNVGVMQVNFEPRIKTNANALQPQSYTFENLYLKKGENFGTFEMGSTIVIIAQKDMLELNIKAGDNVKYAQTIATLQ</sequence>
<dbReference type="UniPathway" id="UPA00558"/>
<evidence type="ECO:0000256" key="8">
    <source>
        <dbReference type="ARBA" id="ARBA00023239"/>
    </source>
</evidence>
<organism evidence="12">
    <name type="scientific">hydrothermal vent metagenome</name>
    <dbReference type="NCBI Taxonomy" id="652676"/>
    <lineage>
        <taxon>unclassified sequences</taxon>
        <taxon>metagenomes</taxon>
        <taxon>ecological metagenomes</taxon>
    </lineage>
</organism>
<dbReference type="InterPro" id="IPR003817">
    <property type="entry name" value="PS_Dcarbxylase"/>
</dbReference>
<dbReference type="PANTHER" id="PTHR10067:SF6">
    <property type="entry name" value="PHOSPHATIDYLSERINE DECARBOXYLASE PROENZYME, MITOCHONDRIAL"/>
    <property type="match status" value="1"/>
</dbReference>
<proteinExistence type="predicted"/>
<protein>
    <recommendedName>
        <fullName evidence="3">phosphatidylserine decarboxylase</fullName>
        <ecNumber evidence="3">4.1.1.65</ecNumber>
    </recommendedName>
</protein>
<keyword evidence="5" id="KW-0210">Decarboxylase</keyword>
<dbReference type="EC" id="4.1.1.65" evidence="3"/>
<keyword evidence="9" id="KW-1208">Phospholipid metabolism</keyword>
<evidence type="ECO:0000256" key="1">
    <source>
        <dbReference type="ARBA" id="ARBA00001928"/>
    </source>
</evidence>
<evidence type="ECO:0000256" key="10">
    <source>
        <dbReference type="ARBA" id="ARBA00023317"/>
    </source>
</evidence>
<comment type="pathway">
    <text evidence="2">Lipid metabolism.</text>
</comment>
<comment type="pathway">
    <text evidence="11">Phospholipid metabolism; phosphatidylethanolamine biosynthesis.</text>
</comment>
<keyword evidence="6" id="KW-0443">Lipid metabolism</keyword>
<evidence type="ECO:0000256" key="4">
    <source>
        <dbReference type="ARBA" id="ARBA00022516"/>
    </source>
</evidence>
<evidence type="ECO:0000256" key="2">
    <source>
        <dbReference type="ARBA" id="ARBA00005189"/>
    </source>
</evidence>
<keyword evidence="10" id="KW-0670">Pyruvate</keyword>
<evidence type="ECO:0000256" key="6">
    <source>
        <dbReference type="ARBA" id="ARBA00023098"/>
    </source>
</evidence>
<keyword evidence="4" id="KW-0444">Lipid biosynthesis</keyword>
<dbReference type="GO" id="GO:0004609">
    <property type="term" value="F:phosphatidylserine decarboxylase activity"/>
    <property type="evidence" value="ECO:0007669"/>
    <property type="project" value="UniProtKB-EC"/>
</dbReference>
<dbReference type="AlphaFoldDB" id="A0A1W1D4R7"/>
<reference evidence="12" key="1">
    <citation type="submission" date="2016-10" db="EMBL/GenBank/DDBJ databases">
        <authorList>
            <person name="de Groot N.N."/>
        </authorList>
    </citation>
    <scope>NUCLEOTIDE SEQUENCE</scope>
</reference>
<evidence type="ECO:0000256" key="5">
    <source>
        <dbReference type="ARBA" id="ARBA00022793"/>
    </source>
</evidence>
<dbReference type="GO" id="GO:0006646">
    <property type="term" value="P:phosphatidylethanolamine biosynthetic process"/>
    <property type="evidence" value="ECO:0007669"/>
    <property type="project" value="UniProtKB-UniPathway"/>
</dbReference>
<comment type="cofactor">
    <cofactor evidence="1">
        <name>pyruvate</name>
        <dbReference type="ChEBI" id="CHEBI:15361"/>
    </cofactor>
</comment>
<evidence type="ECO:0000313" key="12">
    <source>
        <dbReference type="EMBL" id="SFV75406.1"/>
    </source>
</evidence>
<evidence type="ECO:0000256" key="7">
    <source>
        <dbReference type="ARBA" id="ARBA00023209"/>
    </source>
</evidence>
<keyword evidence="7" id="KW-0594">Phospholipid biosynthesis</keyword>